<evidence type="ECO:0000313" key="1">
    <source>
        <dbReference type="EMBL" id="KAF5765352.1"/>
    </source>
</evidence>
<dbReference type="InParanoid" id="A0A251S6P0"/>
<organism evidence="3 4">
    <name type="scientific">Helianthus annuus</name>
    <name type="common">Common sunflower</name>
    <dbReference type="NCBI Taxonomy" id="4232"/>
    <lineage>
        <taxon>Eukaryota</taxon>
        <taxon>Viridiplantae</taxon>
        <taxon>Streptophyta</taxon>
        <taxon>Embryophyta</taxon>
        <taxon>Tracheophyta</taxon>
        <taxon>Spermatophyta</taxon>
        <taxon>Magnoliopsida</taxon>
        <taxon>eudicotyledons</taxon>
        <taxon>Gunneridae</taxon>
        <taxon>Pentapetalae</taxon>
        <taxon>asterids</taxon>
        <taxon>campanulids</taxon>
        <taxon>Asterales</taxon>
        <taxon>Asteraceae</taxon>
        <taxon>Asteroideae</taxon>
        <taxon>Heliantheae alliance</taxon>
        <taxon>Heliantheae</taxon>
        <taxon>Helianthus</taxon>
    </lineage>
</organism>
<reference evidence="1 4" key="1">
    <citation type="journal article" date="2017" name="Nature">
        <title>The sunflower genome provides insights into oil metabolism, flowering and Asterid evolution.</title>
        <authorList>
            <person name="Badouin H."/>
            <person name="Gouzy J."/>
            <person name="Grassa C.J."/>
            <person name="Murat F."/>
            <person name="Staton S.E."/>
            <person name="Cottret L."/>
            <person name="Lelandais-Briere C."/>
            <person name="Owens G.L."/>
            <person name="Carrere S."/>
            <person name="Mayjonade B."/>
            <person name="Legrand L."/>
            <person name="Gill N."/>
            <person name="Kane N.C."/>
            <person name="Bowers J.E."/>
            <person name="Hubner S."/>
            <person name="Bellec A."/>
            <person name="Berard A."/>
            <person name="Berges H."/>
            <person name="Blanchet N."/>
            <person name="Boniface M.C."/>
            <person name="Brunel D."/>
            <person name="Catrice O."/>
            <person name="Chaidir N."/>
            <person name="Claudel C."/>
            <person name="Donnadieu C."/>
            <person name="Faraut T."/>
            <person name="Fievet G."/>
            <person name="Helmstetter N."/>
            <person name="King M."/>
            <person name="Knapp S.J."/>
            <person name="Lai Z."/>
            <person name="Le Paslier M.C."/>
            <person name="Lippi Y."/>
            <person name="Lorenzon L."/>
            <person name="Mandel J.R."/>
            <person name="Marage G."/>
            <person name="Marchand G."/>
            <person name="Marquand E."/>
            <person name="Bret-Mestries E."/>
            <person name="Morien E."/>
            <person name="Nambeesan S."/>
            <person name="Nguyen T."/>
            <person name="Pegot-Espagnet P."/>
            <person name="Pouilly N."/>
            <person name="Raftis F."/>
            <person name="Sallet E."/>
            <person name="Schiex T."/>
            <person name="Thomas J."/>
            <person name="Vandecasteele C."/>
            <person name="Vares D."/>
            <person name="Vear F."/>
            <person name="Vautrin S."/>
            <person name="Crespi M."/>
            <person name="Mangin B."/>
            <person name="Burke J.M."/>
            <person name="Salse J."/>
            <person name="Munos S."/>
            <person name="Vincourt P."/>
            <person name="Rieseberg L.H."/>
            <person name="Langlade N.B."/>
        </authorList>
    </citation>
    <scope>NUCLEOTIDE SEQUENCE [LARGE SCALE GENOMIC DNA]</scope>
    <source>
        <strain evidence="4">cv. SF193</strain>
        <tissue evidence="1">Leaves</tissue>
    </source>
</reference>
<dbReference type="Proteomes" id="UP000215914">
    <property type="component" value="Chromosome 15"/>
</dbReference>
<protein>
    <submittedName>
        <fullName evidence="3">Uncharacterized protein</fullName>
    </submittedName>
</protein>
<name>A0A251S6P0_HELAN</name>
<dbReference type="EMBL" id="CM007904">
    <property type="protein sequence ID" value="OTF94423.1"/>
    <property type="molecule type" value="Genomic_DNA"/>
</dbReference>
<keyword evidence="4" id="KW-1185">Reference proteome</keyword>
<reference evidence="3" key="2">
    <citation type="submission" date="2017-02" db="EMBL/GenBank/DDBJ databases">
        <title>Sunflower complete genome.</title>
        <authorList>
            <person name="Langlade N."/>
            <person name="Munos S."/>
        </authorList>
    </citation>
    <scope>NUCLEOTIDE SEQUENCE [LARGE SCALE GENOMIC DNA]</scope>
    <source>
        <tissue evidence="3">Leaves</tissue>
    </source>
</reference>
<reference evidence="1" key="3">
    <citation type="submission" date="2020-06" db="EMBL/GenBank/DDBJ databases">
        <title>Helianthus annuus Genome sequencing and assembly Release 2.</title>
        <authorList>
            <person name="Gouzy J."/>
            <person name="Langlade N."/>
            <person name="Munos S."/>
        </authorList>
    </citation>
    <scope>NUCLEOTIDE SEQUENCE</scope>
    <source>
        <tissue evidence="1">Leaves</tissue>
    </source>
</reference>
<sequence length="176" mass="20431">MNGGKPFTSNMENHFEQKVGSFIGNEIAAQTQLRTACSFLPSFVTLIYRDGLFPRFQVCINQERNHVSVYIHQRPKKLLFFLFRFREGYKTEATITLPLPHTIITPPRNLLCRRSRQKSSEKTTGVRRNSRHPLLFRCGYLVGFVDSKSFVGELKPCRKIVRRCRNPQRAPSHDFG</sequence>
<gene>
    <name evidence="3" type="ORF">HannXRQ_Chr15g0471921</name>
    <name evidence="1" type="ORF">HanXRQr2_Chr15g0702781</name>
    <name evidence="2" type="ORF">HanXRQr2_Chr15g0702791</name>
</gene>
<accession>A0A251S6P0</accession>
<proteinExistence type="predicted"/>
<dbReference type="EMBL" id="MNCJ02000330">
    <property type="protein sequence ID" value="KAF5765352.1"/>
    <property type="molecule type" value="Genomic_DNA"/>
</dbReference>
<dbReference type="EMBL" id="MNCJ02000330">
    <property type="protein sequence ID" value="KAF5765353.1"/>
    <property type="molecule type" value="Genomic_DNA"/>
</dbReference>
<dbReference type="AlphaFoldDB" id="A0A251S6P0"/>
<evidence type="ECO:0000313" key="4">
    <source>
        <dbReference type="Proteomes" id="UP000215914"/>
    </source>
</evidence>
<evidence type="ECO:0000313" key="3">
    <source>
        <dbReference type="EMBL" id="OTF94423.1"/>
    </source>
</evidence>
<evidence type="ECO:0000313" key="2">
    <source>
        <dbReference type="EMBL" id="KAF5765353.1"/>
    </source>
</evidence>
<dbReference type="Gramene" id="mRNA:HanXRQr2_Chr15g0702781">
    <property type="protein sequence ID" value="mRNA:HanXRQr2_Chr15g0702781"/>
    <property type="gene ID" value="HanXRQr2_Chr15g0702781"/>
</dbReference>
<dbReference type="Gramene" id="mRNA:HanXRQr2_Chr15g0702791">
    <property type="protein sequence ID" value="mRNA:HanXRQr2_Chr15g0702791"/>
    <property type="gene ID" value="HanXRQr2_Chr15g0702791"/>
</dbReference>